<sequence length="244" mass="26028">MRNIVLKSILGLIVCQIAGLGLSGAALAQPSYDCSRAAQPDEIAICNDPLLSAADRIIAGAYDRYRGEFQPKREVARRFLSDRNGCGSDRGCIAAVQARMLSTYASPEGNGGTLPWLTSYAKALTGFKAAGLAANGARTGEPRFPGECALTRIEAVTTRFGEPASYENADSGTAISYANGLSQVSYDRDGLYDVKPGQPAVICLMSIPYDCPDGDTRGREYYTLDLETNSDWILGDTQHYCGGA</sequence>
<feature type="chain" id="PRO_5036967222" description="Lysozyme inhibitor LprI N-terminal domain-containing protein" evidence="1">
    <location>
        <begin position="29"/>
        <end position="244"/>
    </location>
</feature>
<dbReference type="Proteomes" id="UP000598467">
    <property type="component" value="Unassembled WGS sequence"/>
</dbReference>
<accession>A0A926NZ40</accession>
<proteinExistence type="predicted"/>
<name>A0A926NZ40_9HYPH</name>
<dbReference type="AlphaFoldDB" id="A0A926NZ40"/>
<evidence type="ECO:0000313" key="2">
    <source>
        <dbReference type="EMBL" id="MBD1549019.1"/>
    </source>
</evidence>
<evidence type="ECO:0008006" key="4">
    <source>
        <dbReference type="Google" id="ProtNLM"/>
    </source>
</evidence>
<organism evidence="2 3">
    <name type="scientific">Roseibium aggregatum</name>
    <dbReference type="NCBI Taxonomy" id="187304"/>
    <lineage>
        <taxon>Bacteria</taxon>
        <taxon>Pseudomonadati</taxon>
        <taxon>Pseudomonadota</taxon>
        <taxon>Alphaproteobacteria</taxon>
        <taxon>Hyphomicrobiales</taxon>
        <taxon>Stappiaceae</taxon>
        <taxon>Roseibium</taxon>
    </lineage>
</organism>
<comment type="caution">
    <text evidence="2">The sequence shown here is derived from an EMBL/GenBank/DDBJ whole genome shotgun (WGS) entry which is preliminary data.</text>
</comment>
<dbReference type="RefSeq" id="WP_190293702.1">
    <property type="nucleotide sequence ID" value="NZ_JABFCZ010000029.1"/>
</dbReference>
<evidence type="ECO:0000256" key="1">
    <source>
        <dbReference type="SAM" id="SignalP"/>
    </source>
</evidence>
<gene>
    <name evidence="2" type="ORF">HK439_22390</name>
</gene>
<dbReference type="EMBL" id="JABFCZ010000029">
    <property type="protein sequence ID" value="MBD1549019.1"/>
    <property type="molecule type" value="Genomic_DNA"/>
</dbReference>
<feature type="signal peptide" evidence="1">
    <location>
        <begin position="1"/>
        <end position="28"/>
    </location>
</feature>
<protein>
    <recommendedName>
        <fullName evidence="4">Lysozyme inhibitor LprI N-terminal domain-containing protein</fullName>
    </recommendedName>
</protein>
<keyword evidence="1" id="KW-0732">Signal</keyword>
<reference evidence="2" key="1">
    <citation type="submission" date="2020-05" db="EMBL/GenBank/DDBJ databases">
        <title>Identification of trans-AT polyketide cluster in two marine bacteria, producers of a novel glutaramide-containing polyketide sesbanimide D and analogs.</title>
        <authorList>
            <person name="Kacar D."/>
            <person name="Rodriguez P."/>
            <person name="Canedo L."/>
            <person name="Gonzalez E."/>
            <person name="Galan B."/>
            <person name="De La Calle F."/>
            <person name="Garcia J.L."/>
        </authorList>
    </citation>
    <scope>NUCLEOTIDE SEQUENCE</scope>
    <source>
        <strain evidence="2">PHM038</strain>
    </source>
</reference>
<evidence type="ECO:0000313" key="3">
    <source>
        <dbReference type="Proteomes" id="UP000598467"/>
    </source>
</evidence>